<dbReference type="Proteomes" id="UP000827986">
    <property type="component" value="Unassembled WGS sequence"/>
</dbReference>
<gene>
    <name evidence="2" type="ORF">KIL84_020083</name>
</gene>
<organism evidence="2 3">
    <name type="scientific">Mauremys mutica</name>
    <name type="common">yellowpond turtle</name>
    <dbReference type="NCBI Taxonomy" id="74926"/>
    <lineage>
        <taxon>Eukaryota</taxon>
        <taxon>Metazoa</taxon>
        <taxon>Chordata</taxon>
        <taxon>Craniata</taxon>
        <taxon>Vertebrata</taxon>
        <taxon>Euteleostomi</taxon>
        <taxon>Archelosauria</taxon>
        <taxon>Testudinata</taxon>
        <taxon>Testudines</taxon>
        <taxon>Cryptodira</taxon>
        <taxon>Durocryptodira</taxon>
        <taxon>Testudinoidea</taxon>
        <taxon>Geoemydidae</taxon>
        <taxon>Geoemydinae</taxon>
        <taxon>Mauremys</taxon>
    </lineage>
</organism>
<dbReference type="EMBL" id="JAHDVG010000463">
    <property type="protein sequence ID" value="KAH1187334.1"/>
    <property type="molecule type" value="Genomic_DNA"/>
</dbReference>
<comment type="caution">
    <text evidence="2">The sequence shown here is derived from an EMBL/GenBank/DDBJ whole genome shotgun (WGS) entry which is preliminary data.</text>
</comment>
<evidence type="ECO:0000313" key="2">
    <source>
        <dbReference type="EMBL" id="KAH1187334.1"/>
    </source>
</evidence>
<keyword evidence="1" id="KW-1133">Transmembrane helix</keyword>
<accession>A0A9D4BBW5</accession>
<protein>
    <submittedName>
        <fullName evidence="2">Uncharacterized protein</fullName>
    </submittedName>
</protein>
<keyword evidence="1" id="KW-0472">Membrane</keyword>
<reference evidence="2" key="1">
    <citation type="submission" date="2021-09" db="EMBL/GenBank/DDBJ databases">
        <title>The genome of Mauremys mutica provides insights into the evolution of semi-aquatic lifestyle.</title>
        <authorList>
            <person name="Gong S."/>
            <person name="Gao Y."/>
        </authorList>
    </citation>
    <scope>NUCLEOTIDE SEQUENCE</scope>
    <source>
        <strain evidence="2">MM-2020</strain>
        <tissue evidence="2">Muscle</tissue>
    </source>
</reference>
<name>A0A9D4BBW5_9SAUR</name>
<feature type="transmembrane region" description="Helical" evidence="1">
    <location>
        <begin position="52"/>
        <end position="72"/>
    </location>
</feature>
<evidence type="ECO:0000256" key="1">
    <source>
        <dbReference type="SAM" id="Phobius"/>
    </source>
</evidence>
<sequence>MKNMSNMLYLEYSHGKICSEVKIDLLHFRNEKSKERCQNKLHKHRVLSLQKCINATIAALGAIIVLVIWYTFYGTYFHCFCSWLRQTSFDMVQNTGLSD</sequence>
<keyword evidence="1" id="KW-0812">Transmembrane</keyword>
<keyword evidence="3" id="KW-1185">Reference proteome</keyword>
<dbReference type="AlphaFoldDB" id="A0A9D4BBW5"/>
<evidence type="ECO:0000313" key="3">
    <source>
        <dbReference type="Proteomes" id="UP000827986"/>
    </source>
</evidence>
<proteinExistence type="predicted"/>